<dbReference type="InterPro" id="IPR011545">
    <property type="entry name" value="DEAD/DEAH_box_helicase_dom"/>
</dbReference>
<feature type="compositionally biased region" description="Basic and acidic residues" evidence="9">
    <location>
        <begin position="105"/>
        <end position="119"/>
    </location>
</feature>
<evidence type="ECO:0000259" key="11">
    <source>
        <dbReference type="PROSITE" id="PS51194"/>
    </source>
</evidence>
<dbReference type="EC" id="3.6.4.13" evidence="1"/>
<keyword evidence="5" id="KW-0347">Helicase</keyword>
<evidence type="ECO:0000256" key="2">
    <source>
        <dbReference type="ARBA" id="ARBA00022664"/>
    </source>
</evidence>
<dbReference type="GO" id="GO:0005524">
    <property type="term" value="F:ATP binding"/>
    <property type="evidence" value="ECO:0007669"/>
    <property type="project" value="UniProtKB-KW"/>
</dbReference>
<dbReference type="AlphaFoldDB" id="A0A9W7DHN2"/>
<dbReference type="GO" id="GO:0000398">
    <property type="term" value="P:mRNA splicing, via spliceosome"/>
    <property type="evidence" value="ECO:0007669"/>
    <property type="project" value="UniProtKB-ARBA"/>
</dbReference>
<dbReference type="GO" id="GO:0016787">
    <property type="term" value="F:hydrolase activity"/>
    <property type="evidence" value="ECO:0007669"/>
    <property type="project" value="UniProtKB-KW"/>
</dbReference>
<dbReference type="SUPFAM" id="SSF52540">
    <property type="entry name" value="P-loop containing nucleoside triphosphate hydrolases"/>
    <property type="match status" value="1"/>
</dbReference>
<comment type="catalytic activity">
    <reaction evidence="8">
        <text>ATP + H2O = ADP + phosphate + H(+)</text>
        <dbReference type="Rhea" id="RHEA:13065"/>
        <dbReference type="ChEBI" id="CHEBI:15377"/>
        <dbReference type="ChEBI" id="CHEBI:15378"/>
        <dbReference type="ChEBI" id="CHEBI:30616"/>
        <dbReference type="ChEBI" id="CHEBI:43474"/>
        <dbReference type="ChEBI" id="CHEBI:456216"/>
        <dbReference type="EC" id="3.6.4.13"/>
    </reaction>
</comment>
<keyword evidence="13" id="KW-1185">Reference proteome</keyword>
<feature type="region of interest" description="Disordered" evidence="9">
    <location>
        <begin position="152"/>
        <end position="172"/>
    </location>
</feature>
<dbReference type="SMART" id="SM00490">
    <property type="entry name" value="HELICc"/>
    <property type="match status" value="1"/>
</dbReference>
<keyword evidence="7" id="KW-0508">mRNA splicing</keyword>
<feature type="region of interest" description="Disordered" evidence="9">
    <location>
        <begin position="1"/>
        <end position="31"/>
    </location>
</feature>
<dbReference type="FunFam" id="3.40.50.300:FF:000615">
    <property type="entry name" value="pre-mRNA-splicing factor ATP-dependent RNA helicase DEAH7"/>
    <property type="match status" value="1"/>
</dbReference>
<dbReference type="InterPro" id="IPR002464">
    <property type="entry name" value="DNA/RNA_helicase_DEAH_CS"/>
</dbReference>
<dbReference type="Gene3D" id="3.40.50.300">
    <property type="entry name" value="P-loop containing nucleotide triphosphate hydrolases"/>
    <property type="match status" value="2"/>
</dbReference>
<evidence type="ECO:0000256" key="4">
    <source>
        <dbReference type="ARBA" id="ARBA00022801"/>
    </source>
</evidence>
<dbReference type="PROSITE" id="PS51192">
    <property type="entry name" value="HELICASE_ATP_BIND_1"/>
    <property type="match status" value="1"/>
</dbReference>
<dbReference type="SMART" id="SM00487">
    <property type="entry name" value="DEXDc"/>
    <property type="match status" value="1"/>
</dbReference>
<evidence type="ECO:0000256" key="7">
    <source>
        <dbReference type="ARBA" id="ARBA00023187"/>
    </source>
</evidence>
<dbReference type="Proteomes" id="UP001165063">
    <property type="component" value="Unassembled WGS sequence"/>
</dbReference>
<dbReference type="InterPro" id="IPR014001">
    <property type="entry name" value="Helicase_ATP-bd"/>
</dbReference>
<evidence type="ECO:0000259" key="10">
    <source>
        <dbReference type="PROSITE" id="PS51192"/>
    </source>
</evidence>
<protein>
    <recommendedName>
        <fullName evidence="1">RNA helicase</fullName>
        <ecNumber evidence="1">3.6.4.13</ecNumber>
    </recommendedName>
</protein>
<dbReference type="GO" id="GO:0034458">
    <property type="term" value="F:3'-5' RNA helicase activity"/>
    <property type="evidence" value="ECO:0007669"/>
    <property type="project" value="TreeGrafter"/>
</dbReference>
<dbReference type="FunFam" id="3.40.50.300:FF:000007">
    <property type="entry name" value="Pre-mRNA-splicing factor ATP-dependent RNA helicase"/>
    <property type="match status" value="1"/>
</dbReference>
<evidence type="ECO:0000313" key="12">
    <source>
        <dbReference type="EMBL" id="GMG40433.1"/>
    </source>
</evidence>
<dbReference type="PROSITE" id="PS51194">
    <property type="entry name" value="HELICASE_CTER"/>
    <property type="match status" value="1"/>
</dbReference>
<dbReference type="EMBL" id="BSXU01003817">
    <property type="protein sequence ID" value="GMG40433.1"/>
    <property type="molecule type" value="Genomic_DNA"/>
</dbReference>
<feature type="region of interest" description="Disordered" evidence="9">
    <location>
        <begin position="65"/>
        <end position="119"/>
    </location>
</feature>
<dbReference type="GO" id="GO:0022613">
    <property type="term" value="P:ribonucleoprotein complex biogenesis"/>
    <property type="evidence" value="ECO:0007669"/>
    <property type="project" value="UniProtKB-ARBA"/>
</dbReference>
<dbReference type="InterPro" id="IPR027417">
    <property type="entry name" value="P-loop_NTPase"/>
</dbReference>
<evidence type="ECO:0000256" key="5">
    <source>
        <dbReference type="ARBA" id="ARBA00022806"/>
    </source>
</evidence>
<evidence type="ECO:0000256" key="1">
    <source>
        <dbReference type="ARBA" id="ARBA00012552"/>
    </source>
</evidence>
<evidence type="ECO:0000313" key="13">
    <source>
        <dbReference type="Proteomes" id="UP001165063"/>
    </source>
</evidence>
<gene>
    <name evidence="12" type="ORF">Amon01_000618900</name>
</gene>
<feature type="region of interest" description="Disordered" evidence="9">
    <location>
        <begin position="206"/>
        <end position="226"/>
    </location>
</feature>
<keyword evidence="6" id="KW-0067">ATP-binding</keyword>
<dbReference type="PANTHER" id="PTHR18934">
    <property type="entry name" value="ATP-DEPENDENT RNA HELICASE"/>
    <property type="match status" value="1"/>
</dbReference>
<evidence type="ECO:0000256" key="9">
    <source>
        <dbReference type="SAM" id="MobiDB-lite"/>
    </source>
</evidence>
<dbReference type="Pfam" id="PF04408">
    <property type="entry name" value="WHD_HA2"/>
    <property type="match status" value="1"/>
</dbReference>
<sequence length="812" mass="92222">MPLQSNKPNEKTRKHTKIQIEFDEPESEDELFSKKRLKTHTDDATTPFKQAKTTNKFKFKKISKEKALRLKHEGEGEVHEEPNATRPKVKKEPDQDLPRSTSSHFQDKNEIHTNQIKKENAEDKDISLLPTFGRFLQPKNMPISEDLAITESQQNSTASTPNFSNESEDEDDLEIDRDWYMQDEQVSHSYFNDYVEDDFELDAQLDTKQNINRREKQKGKGYTSSENQWFDNRISQAAGRKTAEVDDYDEVSKDIELLVHRLNPPFLDVSTVLSNQVEIVSTIRDKTGDLYKYSRNGSFVVNKRREERDRKKNAKETANIDNTNLGKVIKGNLKNTEDIELGQDEDSDNFIKALNKDNTYSKDTIRMQRMKLPAYQVKDALLRIISENQVVVIVGETGSGKTTQLPQFLYEAGYHKQGLIGITQPRRVAAMSVAKRVSEEMGVKLSEEVGFTIRFEDHCSEKTKIKFMTDGILLRETLLNDDLDQYSCIIMDEAHERSLNTDILLGLFKSILARRRDLKLIITSATMNADKFSRFYGNAEQFTIPGRTYPVNIMYSKDAPSDYVANAVKQVLRVHIGKETGDILVFMTGQEDIETTCEEIEKNLSDLMKADDTIEPLQVLPIYSTLPADLQAKVFQKSKIRKCIVATNIAETSLTVDGVKFVIDTGLMKLKVYNPKVGLDSLQITPISQAQSNQRSGRAGRTGPGTCYRLYTLTSFTHEMFPAPIPEIQRTNLSNTILLLKSLKVNDLSKFPFLDKPAIEAINTAQYDLWSIGALDNFGNLTKLGSMMSKLPIDPALSKLLILSTLSKNPTL</sequence>
<dbReference type="FunFam" id="1.10.10.2130:FF:000001">
    <property type="entry name" value="Pre-mRNA-splicing factor ATP-dependent RNA helicase"/>
    <property type="match status" value="1"/>
</dbReference>
<dbReference type="GO" id="GO:0071826">
    <property type="term" value="P:protein-RNA complex organization"/>
    <property type="evidence" value="ECO:0007669"/>
    <property type="project" value="UniProtKB-ARBA"/>
</dbReference>
<evidence type="ECO:0000256" key="3">
    <source>
        <dbReference type="ARBA" id="ARBA00022741"/>
    </source>
</evidence>
<dbReference type="Pfam" id="PF00271">
    <property type="entry name" value="Helicase_C"/>
    <property type="match status" value="1"/>
</dbReference>
<dbReference type="InterPro" id="IPR048333">
    <property type="entry name" value="HA2_WH"/>
</dbReference>
<dbReference type="OrthoDB" id="10253254at2759"/>
<feature type="compositionally biased region" description="Acidic residues" evidence="9">
    <location>
        <begin position="21"/>
        <end position="30"/>
    </location>
</feature>
<feature type="domain" description="Helicase ATP-binding" evidence="10">
    <location>
        <begin position="382"/>
        <end position="545"/>
    </location>
</feature>
<organism evidence="12 13">
    <name type="scientific">Ambrosiozyma monospora</name>
    <name type="common">Yeast</name>
    <name type="synonym">Endomycopsis monosporus</name>
    <dbReference type="NCBI Taxonomy" id="43982"/>
    <lineage>
        <taxon>Eukaryota</taxon>
        <taxon>Fungi</taxon>
        <taxon>Dikarya</taxon>
        <taxon>Ascomycota</taxon>
        <taxon>Saccharomycotina</taxon>
        <taxon>Pichiomycetes</taxon>
        <taxon>Pichiales</taxon>
        <taxon>Pichiaceae</taxon>
        <taxon>Ambrosiozyma</taxon>
    </lineage>
</organism>
<keyword evidence="3" id="KW-0547">Nucleotide-binding</keyword>
<dbReference type="Pfam" id="PF00270">
    <property type="entry name" value="DEAD"/>
    <property type="match status" value="1"/>
</dbReference>
<comment type="caution">
    <text evidence="12">The sequence shown here is derived from an EMBL/GenBank/DDBJ whole genome shotgun (WGS) entry which is preliminary data.</text>
</comment>
<accession>A0A9W7DHN2</accession>
<feature type="compositionally biased region" description="Polar residues" evidence="9">
    <location>
        <begin position="152"/>
        <end position="165"/>
    </location>
</feature>
<dbReference type="GO" id="GO:0003723">
    <property type="term" value="F:RNA binding"/>
    <property type="evidence" value="ECO:0007669"/>
    <property type="project" value="TreeGrafter"/>
</dbReference>
<keyword evidence="2" id="KW-0507">mRNA processing</keyword>
<dbReference type="CDD" id="cd18791">
    <property type="entry name" value="SF2_C_RHA"/>
    <property type="match status" value="1"/>
</dbReference>
<feature type="domain" description="Helicase C-terminal" evidence="11">
    <location>
        <begin position="567"/>
        <end position="744"/>
    </location>
</feature>
<dbReference type="GO" id="GO:0005681">
    <property type="term" value="C:spliceosomal complex"/>
    <property type="evidence" value="ECO:0007669"/>
    <property type="project" value="UniProtKB-ARBA"/>
</dbReference>
<dbReference type="Gene3D" id="1.10.10.2130">
    <property type="entry name" value="DEAH helicase family, winged-helix domain"/>
    <property type="match status" value="1"/>
</dbReference>
<name>A0A9W7DHN2_AMBMO</name>
<dbReference type="PROSITE" id="PS00690">
    <property type="entry name" value="DEAH_ATP_HELICASE"/>
    <property type="match status" value="1"/>
</dbReference>
<proteinExistence type="predicted"/>
<feature type="compositionally biased region" description="Basic and acidic residues" evidence="9">
    <location>
        <begin position="65"/>
        <end position="83"/>
    </location>
</feature>
<evidence type="ECO:0000256" key="6">
    <source>
        <dbReference type="ARBA" id="ARBA00022840"/>
    </source>
</evidence>
<dbReference type="PANTHER" id="PTHR18934:SF91">
    <property type="entry name" value="PRE-MRNA-SPLICING FACTOR ATP-DEPENDENT RNA HELICASE PRP16"/>
    <property type="match status" value="1"/>
</dbReference>
<evidence type="ECO:0000256" key="8">
    <source>
        <dbReference type="ARBA" id="ARBA00047984"/>
    </source>
</evidence>
<dbReference type="InterPro" id="IPR042035">
    <property type="entry name" value="DEAH_win-hel_dom"/>
</dbReference>
<keyword evidence="4" id="KW-0378">Hydrolase</keyword>
<reference evidence="12" key="1">
    <citation type="submission" date="2023-04" db="EMBL/GenBank/DDBJ databases">
        <title>Ambrosiozyma monospora NBRC 1965.</title>
        <authorList>
            <person name="Ichikawa N."/>
            <person name="Sato H."/>
            <person name="Tonouchi N."/>
        </authorList>
    </citation>
    <scope>NUCLEOTIDE SEQUENCE</scope>
    <source>
        <strain evidence="12">NBRC 1965</strain>
    </source>
</reference>
<dbReference type="InterPro" id="IPR001650">
    <property type="entry name" value="Helicase_C-like"/>
</dbReference>